<name>A0AAV1EMI1_XYRNO</name>
<organism evidence="1 2">
    <name type="scientific">Xyrichtys novacula</name>
    <name type="common">Pearly razorfish</name>
    <name type="synonym">Hemipteronotus novacula</name>
    <dbReference type="NCBI Taxonomy" id="13765"/>
    <lineage>
        <taxon>Eukaryota</taxon>
        <taxon>Metazoa</taxon>
        <taxon>Chordata</taxon>
        <taxon>Craniata</taxon>
        <taxon>Vertebrata</taxon>
        <taxon>Euteleostomi</taxon>
        <taxon>Actinopterygii</taxon>
        <taxon>Neopterygii</taxon>
        <taxon>Teleostei</taxon>
        <taxon>Neoteleostei</taxon>
        <taxon>Acanthomorphata</taxon>
        <taxon>Eupercaria</taxon>
        <taxon>Labriformes</taxon>
        <taxon>Labridae</taxon>
        <taxon>Xyrichtys</taxon>
    </lineage>
</organism>
<proteinExistence type="predicted"/>
<gene>
    <name evidence="1" type="ORF">XNOV1_A039402</name>
</gene>
<dbReference type="AlphaFoldDB" id="A0AAV1EMI1"/>
<reference evidence="1" key="1">
    <citation type="submission" date="2023-08" db="EMBL/GenBank/DDBJ databases">
        <authorList>
            <person name="Alioto T."/>
            <person name="Alioto T."/>
            <person name="Gomez Garrido J."/>
        </authorList>
    </citation>
    <scope>NUCLEOTIDE SEQUENCE</scope>
</reference>
<evidence type="ECO:0000313" key="2">
    <source>
        <dbReference type="Proteomes" id="UP001178508"/>
    </source>
</evidence>
<accession>A0AAV1EMI1</accession>
<dbReference type="EMBL" id="OY660864">
    <property type="protein sequence ID" value="CAJ1049912.1"/>
    <property type="molecule type" value="Genomic_DNA"/>
</dbReference>
<keyword evidence="2" id="KW-1185">Reference proteome</keyword>
<evidence type="ECO:0000313" key="1">
    <source>
        <dbReference type="EMBL" id="CAJ1049912.1"/>
    </source>
</evidence>
<dbReference type="Proteomes" id="UP001178508">
    <property type="component" value="Chromosome 1"/>
</dbReference>
<sequence>MATRPLRAPGGLISTDQLRAPGGEEACCSSPVLSALMDGRTFSSSASEMDELCLQIRNEELLRRFLPLINVHVTTGAAHLVLSRHRAPAEDTGEADLNQTVNRGASCPIH</sequence>
<protein>
    <submittedName>
        <fullName evidence="1">Uncharacterized protein</fullName>
    </submittedName>
</protein>